<comment type="catalytic activity">
    <reaction evidence="1 13 14">
        <text>ATP-dependent breakage, passage and rejoining of double-stranded DNA.</text>
        <dbReference type="EC" id="5.6.2.2"/>
    </reaction>
</comment>
<dbReference type="InterPro" id="IPR013757">
    <property type="entry name" value="Topo_IIA_A_a_sf"/>
</dbReference>
<organism evidence="19 20">
    <name type="scientific">Tetraparma gracilis</name>
    <dbReference type="NCBI Taxonomy" id="2962635"/>
    <lineage>
        <taxon>Eukaryota</taxon>
        <taxon>Sar</taxon>
        <taxon>Stramenopiles</taxon>
        <taxon>Ochrophyta</taxon>
        <taxon>Bolidophyceae</taxon>
        <taxon>Parmales</taxon>
        <taxon>Triparmaceae</taxon>
        <taxon>Tetraparma</taxon>
    </lineage>
</organism>
<sequence length="1128" mass="124430">MYVGPSTPRPDPFPFSLSLSPLSASPAPGMATSPALQKVFDEVLVNAVDNHARFPGQCTRIAVTVRTSPPRIAVSNDGPTLPLGLHPSEKLPVPQLLFGELLTGSNFDDGDRRLTGGRHGYGAKLANIFSDEFEVQCVSPPEAYTQRWGGNMSRVEAPVRELLKDSPDLLSPFPPPASSTTVSFSPSLRLLSPPSDPRELPAGDRDAMLRRAADVAACNPALSVTFNGQPLKLSSFSSYARLFLPPPPPSSPPNHLSLTAGRWEVVVAAASPPLPLNPSFVNSLSTPRGGAHLSHALSLLSAALLPLARRRSRSLSDLTPRQVRDALTVFVSCRLESPDFDTQSKEFLTSPPETWGSEWELPHDFKERLAGTSVLGDLVGKLSARRSESLGSGIKRGKGNKLSIAKLDDANRAGPGTGGGCTLVLTEGDSAKALAVSGLSVLGRDEFGVFPLRGKVLNVRDVSAKALGKNKEVENIVRILGLDFKKRYKDEKEVRSLRYGGVMVMADQDNDGSHIKGLLLNFFRVFWPELLRRKPEFVSQFVTPIMKARRGKEVEVFYSQQEYDRWAEELGEKEVGKWKVKYYKGLGTSTAAEGKEYFHNLEHHRKMFTYNDESDEEAIDMAFDKNRSEDRRKWILDNYDPHRVADFGERVRLRDFVDEELVNFSNADNIRSIPSVVDGLKPSQRKVLFGCFKKKLKSEMKVAQLAGYIAEQTSYHHGEQSLYTTIVSMAQNFVGSNNLPLLSPNGQFGTRLAGGKDSASPRYIFTNLTEHARKVFPESDDPLLAAQFDDGLPIEPANYVPVIPTLLVNGVAGIGTGWSTSVPQYSPRDLIDVVRARIEGREPQPLVPYYEGFRGDIIPDTEGEGSGFFTRGIITKTSKFEVEITELPVGKWTTAYKDTLMDLREKGVIKDFTEHHSTENVHFKLYGKQKAISDLSDPVKGYKALKLESRISTNNMNAFNADGVIVKYDSPEAIVDGWFPVRLALYADRKKDMLLKLGHTVRVLGNRARFIEAVVGGDLELFNGKKTRLQVVEELERMGFDTRAALDGLLEGAAGAEEAGGAEEGAGRLKSFDYLLSTPVSSFTRDKIEALEREKETEEAAFAELQETSEQLMWLRDLDALEDALPNN</sequence>
<dbReference type="Proteomes" id="UP001165060">
    <property type="component" value="Unassembled WGS sequence"/>
</dbReference>
<dbReference type="Gene3D" id="3.30.1360.40">
    <property type="match status" value="1"/>
</dbReference>
<dbReference type="EC" id="5.6.2.2" evidence="14"/>
<dbReference type="Gene3D" id="3.90.199.10">
    <property type="entry name" value="Topoisomerase II, domain 5"/>
    <property type="match status" value="1"/>
</dbReference>
<feature type="domain" description="Toprim" evidence="17">
    <location>
        <begin position="421"/>
        <end position="538"/>
    </location>
</feature>
<dbReference type="Pfam" id="PF00521">
    <property type="entry name" value="DNA_topoisoIV"/>
    <property type="match status" value="1"/>
</dbReference>
<dbReference type="InterPro" id="IPR050634">
    <property type="entry name" value="DNA_Topoisomerase_II"/>
</dbReference>
<dbReference type="InterPro" id="IPR036890">
    <property type="entry name" value="HATPase_C_sf"/>
</dbReference>
<comment type="subcellular location">
    <subcellularLocation>
        <location evidence="4">Plastid</location>
    </subcellularLocation>
</comment>
<keyword evidence="10 13" id="KW-0799">Topoisomerase</keyword>
<evidence type="ECO:0000256" key="10">
    <source>
        <dbReference type="ARBA" id="ARBA00023029"/>
    </source>
</evidence>
<dbReference type="PROSITE" id="PS00177">
    <property type="entry name" value="TOPOISOMERASE_II"/>
    <property type="match status" value="1"/>
</dbReference>
<evidence type="ECO:0000256" key="9">
    <source>
        <dbReference type="ARBA" id="ARBA00022842"/>
    </source>
</evidence>
<comment type="subunit">
    <text evidence="14">Homodimer.</text>
</comment>
<keyword evidence="11 13" id="KW-0238">DNA-binding</keyword>
<dbReference type="Pfam" id="PF01751">
    <property type="entry name" value="Toprim"/>
    <property type="match status" value="1"/>
</dbReference>
<dbReference type="PROSITE" id="PS52040">
    <property type="entry name" value="TOPO_IIA"/>
    <property type="match status" value="1"/>
</dbReference>
<keyword evidence="7 14" id="KW-0547">Nucleotide-binding</keyword>
<dbReference type="Gene3D" id="3.30.1490.30">
    <property type="match status" value="1"/>
</dbReference>
<dbReference type="InterPro" id="IPR013759">
    <property type="entry name" value="Topo_IIA_B_C"/>
</dbReference>
<gene>
    <name evidence="19" type="ORF">TeGR_g4737</name>
</gene>
<dbReference type="Gene3D" id="1.10.268.10">
    <property type="entry name" value="Topoisomerase, domain 3"/>
    <property type="match status" value="1"/>
</dbReference>
<dbReference type="SUPFAM" id="SSF56719">
    <property type="entry name" value="Type II DNA topoisomerase"/>
    <property type="match status" value="1"/>
</dbReference>
<keyword evidence="6" id="KW-0479">Metal-binding</keyword>
<dbReference type="InterPro" id="IPR013760">
    <property type="entry name" value="Topo_IIA-like_dom_sf"/>
</dbReference>
<comment type="cofactor">
    <cofactor evidence="3">
        <name>Mg(2+)</name>
        <dbReference type="ChEBI" id="CHEBI:18420"/>
    </cofactor>
</comment>
<dbReference type="SMART" id="SM00387">
    <property type="entry name" value="HATPase_c"/>
    <property type="match status" value="1"/>
</dbReference>
<dbReference type="Pfam" id="PF00204">
    <property type="entry name" value="DNA_gyraseB"/>
    <property type="match status" value="1"/>
</dbReference>
<comment type="caution">
    <text evidence="19">The sequence shown here is derived from an EMBL/GenBank/DDBJ whole genome shotgun (WGS) entry which is preliminary data.</text>
</comment>
<evidence type="ECO:0000256" key="15">
    <source>
        <dbReference type="SAM" id="Coils"/>
    </source>
</evidence>
<dbReference type="PROSITE" id="PS50880">
    <property type="entry name" value="TOPRIM"/>
    <property type="match status" value="1"/>
</dbReference>
<dbReference type="InterPro" id="IPR031660">
    <property type="entry name" value="TOPRIM_C"/>
</dbReference>
<evidence type="ECO:0000259" key="17">
    <source>
        <dbReference type="PROSITE" id="PS50880"/>
    </source>
</evidence>
<evidence type="ECO:0000256" key="1">
    <source>
        <dbReference type="ARBA" id="ARBA00000185"/>
    </source>
</evidence>
<evidence type="ECO:0000256" key="5">
    <source>
        <dbReference type="ARBA" id="ARBA00011080"/>
    </source>
</evidence>
<dbReference type="SMART" id="SM00434">
    <property type="entry name" value="TOP4c"/>
    <property type="match status" value="1"/>
</dbReference>
<comment type="cofactor">
    <cofactor evidence="2">
        <name>Ca(2+)</name>
        <dbReference type="ChEBI" id="CHEBI:29108"/>
    </cofactor>
</comment>
<comment type="function">
    <text evidence="14">Control of topological states of DNA by transient breakage and subsequent rejoining of DNA strands. Topoisomerase II makes double-strand breaks.</text>
</comment>
<protein>
    <recommendedName>
        <fullName evidence="14">DNA topoisomerase 2</fullName>
        <ecNumber evidence="14">5.6.2.2</ecNumber>
    </recommendedName>
</protein>
<feature type="domain" description="Topo IIA-type catalytic" evidence="18">
    <location>
        <begin position="673"/>
        <end position="1118"/>
    </location>
</feature>
<dbReference type="Gene3D" id="3.30.230.10">
    <property type="match status" value="1"/>
</dbReference>
<evidence type="ECO:0000259" key="18">
    <source>
        <dbReference type="PROSITE" id="PS52040"/>
    </source>
</evidence>
<proteinExistence type="inferred from homology"/>
<dbReference type="InterPro" id="IPR001154">
    <property type="entry name" value="TopoII_euk"/>
</dbReference>
<dbReference type="PANTHER" id="PTHR10169">
    <property type="entry name" value="DNA TOPOISOMERASE/GYRASE"/>
    <property type="match status" value="1"/>
</dbReference>
<feature type="region of interest" description="Disordered" evidence="16">
    <location>
        <begin position="173"/>
        <end position="202"/>
    </location>
</feature>
<dbReference type="Gene3D" id="3.40.50.670">
    <property type="match status" value="1"/>
</dbReference>
<reference evidence="19 20" key="1">
    <citation type="journal article" date="2023" name="Commun. Biol.">
        <title>Genome analysis of Parmales, the sister group of diatoms, reveals the evolutionary specialization of diatoms from phago-mixotrophs to photoautotrophs.</title>
        <authorList>
            <person name="Ban H."/>
            <person name="Sato S."/>
            <person name="Yoshikawa S."/>
            <person name="Yamada K."/>
            <person name="Nakamura Y."/>
            <person name="Ichinomiya M."/>
            <person name="Sato N."/>
            <person name="Blanc-Mathieu R."/>
            <person name="Endo H."/>
            <person name="Kuwata A."/>
            <person name="Ogata H."/>
        </authorList>
    </citation>
    <scope>NUCLEOTIDE SEQUENCE [LARGE SCALE GENOMIC DNA]</scope>
</reference>
<dbReference type="PRINTS" id="PR01158">
    <property type="entry name" value="TOPISMRASEII"/>
</dbReference>
<dbReference type="InterPro" id="IPR018522">
    <property type="entry name" value="TopoIIA_CS"/>
</dbReference>
<dbReference type="InterPro" id="IPR014721">
    <property type="entry name" value="Ribsml_uS5_D2-typ_fold_subgr"/>
</dbReference>
<feature type="compositionally biased region" description="Low complexity" evidence="16">
    <location>
        <begin position="178"/>
        <end position="193"/>
    </location>
</feature>
<feature type="coiled-coil region" evidence="15">
    <location>
        <begin position="1081"/>
        <end position="1111"/>
    </location>
</feature>
<evidence type="ECO:0000256" key="4">
    <source>
        <dbReference type="ARBA" id="ARBA00004474"/>
    </source>
</evidence>
<dbReference type="Pfam" id="PF02518">
    <property type="entry name" value="HATPase_c"/>
    <property type="match status" value="1"/>
</dbReference>
<dbReference type="InterPro" id="IPR013506">
    <property type="entry name" value="Topo_IIA_bsu_dom2"/>
</dbReference>
<keyword evidence="12 13" id="KW-0413">Isomerase</keyword>
<evidence type="ECO:0000313" key="19">
    <source>
        <dbReference type="EMBL" id="GMI43344.1"/>
    </source>
</evidence>
<comment type="similarity">
    <text evidence="5 14">Belongs to the type II topoisomerase family.</text>
</comment>
<feature type="active site" description="O-(5'-phospho-DNA)-tyrosine intermediate" evidence="13">
    <location>
        <position position="763"/>
    </location>
</feature>
<dbReference type="EMBL" id="BRYB01001121">
    <property type="protein sequence ID" value="GMI43344.1"/>
    <property type="molecule type" value="Genomic_DNA"/>
</dbReference>
<dbReference type="InterPro" id="IPR002205">
    <property type="entry name" value="Topo_IIA_dom_A"/>
</dbReference>
<dbReference type="SUPFAM" id="SSF54211">
    <property type="entry name" value="Ribosomal protein S5 domain 2-like"/>
    <property type="match status" value="1"/>
</dbReference>
<dbReference type="InterPro" id="IPR013758">
    <property type="entry name" value="Topo_IIA_A/C_ab"/>
</dbReference>
<dbReference type="InterPro" id="IPR003594">
    <property type="entry name" value="HATPase_dom"/>
</dbReference>
<evidence type="ECO:0000256" key="14">
    <source>
        <dbReference type="RuleBase" id="RU362094"/>
    </source>
</evidence>
<keyword evidence="8 14" id="KW-0067">ATP-binding</keyword>
<evidence type="ECO:0000256" key="11">
    <source>
        <dbReference type="ARBA" id="ARBA00023125"/>
    </source>
</evidence>
<dbReference type="Pfam" id="PF16898">
    <property type="entry name" value="TOPRIM_C"/>
    <property type="match status" value="1"/>
</dbReference>
<keyword evidence="20" id="KW-1185">Reference proteome</keyword>
<evidence type="ECO:0000256" key="16">
    <source>
        <dbReference type="SAM" id="MobiDB-lite"/>
    </source>
</evidence>
<dbReference type="SUPFAM" id="SSF55874">
    <property type="entry name" value="ATPase domain of HSP90 chaperone/DNA topoisomerase II/histidine kinase"/>
    <property type="match status" value="1"/>
</dbReference>
<evidence type="ECO:0000256" key="12">
    <source>
        <dbReference type="ARBA" id="ARBA00023235"/>
    </source>
</evidence>
<dbReference type="Gene3D" id="3.30.565.10">
    <property type="entry name" value="Histidine kinase-like ATPase, C-terminal domain"/>
    <property type="match status" value="1"/>
</dbReference>
<keyword evidence="9" id="KW-0460">Magnesium</keyword>
<name>A0ABQ6N915_9STRA</name>
<evidence type="ECO:0000256" key="13">
    <source>
        <dbReference type="PROSITE-ProRule" id="PRU01384"/>
    </source>
</evidence>
<dbReference type="PRINTS" id="PR00418">
    <property type="entry name" value="TPI2FAMILY"/>
</dbReference>
<keyword evidence="15" id="KW-0175">Coiled coil</keyword>
<dbReference type="InterPro" id="IPR020568">
    <property type="entry name" value="Ribosomal_Su5_D2-typ_SF"/>
</dbReference>
<evidence type="ECO:0000313" key="20">
    <source>
        <dbReference type="Proteomes" id="UP001165060"/>
    </source>
</evidence>
<dbReference type="SMART" id="SM00433">
    <property type="entry name" value="TOP2c"/>
    <property type="match status" value="1"/>
</dbReference>
<accession>A0ABQ6N915</accession>
<evidence type="ECO:0000256" key="7">
    <source>
        <dbReference type="ARBA" id="ARBA00022741"/>
    </source>
</evidence>
<evidence type="ECO:0000256" key="6">
    <source>
        <dbReference type="ARBA" id="ARBA00022723"/>
    </source>
</evidence>
<dbReference type="PANTHER" id="PTHR10169:SF38">
    <property type="entry name" value="DNA TOPOISOMERASE 2"/>
    <property type="match status" value="1"/>
</dbReference>
<evidence type="ECO:0000256" key="3">
    <source>
        <dbReference type="ARBA" id="ARBA00001946"/>
    </source>
</evidence>
<evidence type="ECO:0000256" key="2">
    <source>
        <dbReference type="ARBA" id="ARBA00001913"/>
    </source>
</evidence>
<dbReference type="InterPro" id="IPR006171">
    <property type="entry name" value="TOPRIM_dom"/>
</dbReference>
<dbReference type="InterPro" id="IPR001241">
    <property type="entry name" value="Topo_IIA"/>
</dbReference>
<evidence type="ECO:0000256" key="8">
    <source>
        <dbReference type="ARBA" id="ARBA00022840"/>
    </source>
</evidence>